<name>A0A831RLR6_9GAMM</name>
<accession>A0A831RLR6</accession>
<dbReference type="Pfam" id="PF07238">
    <property type="entry name" value="PilZ"/>
    <property type="match status" value="1"/>
</dbReference>
<dbReference type="GO" id="GO:0035438">
    <property type="term" value="F:cyclic-di-GMP binding"/>
    <property type="evidence" value="ECO:0007669"/>
    <property type="project" value="InterPro"/>
</dbReference>
<organism evidence="2">
    <name type="scientific">Sedimenticola thiotaurini</name>
    <dbReference type="NCBI Taxonomy" id="1543721"/>
    <lineage>
        <taxon>Bacteria</taxon>
        <taxon>Pseudomonadati</taxon>
        <taxon>Pseudomonadota</taxon>
        <taxon>Gammaproteobacteria</taxon>
        <taxon>Chromatiales</taxon>
        <taxon>Sedimenticolaceae</taxon>
        <taxon>Sedimenticola</taxon>
    </lineage>
</organism>
<gene>
    <name evidence="2" type="ORF">ENI96_02215</name>
</gene>
<dbReference type="Gene3D" id="2.40.10.220">
    <property type="entry name" value="predicted glycosyltransferase like domains"/>
    <property type="match status" value="1"/>
</dbReference>
<evidence type="ECO:0000259" key="1">
    <source>
        <dbReference type="Pfam" id="PF07238"/>
    </source>
</evidence>
<protein>
    <submittedName>
        <fullName evidence="2">PilZ domain-containing protein</fullName>
    </submittedName>
</protein>
<dbReference type="SUPFAM" id="SSF141371">
    <property type="entry name" value="PilZ domain-like"/>
    <property type="match status" value="1"/>
</dbReference>
<dbReference type="AlphaFoldDB" id="A0A831RLR6"/>
<sequence length="108" mass="11916">MQEYSEKRRFPRMRVECEARYRAEADGPPQPAVARDLSGGGLLLKIRAHDIPDLGSRLLVEVRPGHEITPPLYVRARVVRCDSLDDGGYGIACAIEQTLPAGEVPDGF</sequence>
<reference evidence="2" key="1">
    <citation type="journal article" date="2020" name="mSystems">
        <title>Genome- and Community-Level Interaction Insights into Carbon Utilization and Element Cycling Functions of Hydrothermarchaeota in Hydrothermal Sediment.</title>
        <authorList>
            <person name="Zhou Z."/>
            <person name="Liu Y."/>
            <person name="Xu W."/>
            <person name="Pan J."/>
            <person name="Luo Z.H."/>
            <person name="Li M."/>
        </authorList>
    </citation>
    <scope>NUCLEOTIDE SEQUENCE [LARGE SCALE GENOMIC DNA]</scope>
    <source>
        <strain evidence="2">HyVt-443</strain>
    </source>
</reference>
<evidence type="ECO:0000313" key="2">
    <source>
        <dbReference type="EMBL" id="HEB95231.1"/>
    </source>
</evidence>
<dbReference type="Proteomes" id="UP000886251">
    <property type="component" value="Unassembled WGS sequence"/>
</dbReference>
<proteinExistence type="predicted"/>
<dbReference type="InterPro" id="IPR009875">
    <property type="entry name" value="PilZ_domain"/>
</dbReference>
<dbReference type="EMBL" id="DRKP01000024">
    <property type="protein sequence ID" value="HEB95231.1"/>
    <property type="molecule type" value="Genomic_DNA"/>
</dbReference>
<comment type="caution">
    <text evidence="2">The sequence shown here is derived from an EMBL/GenBank/DDBJ whole genome shotgun (WGS) entry which is preliminary data.</text>
</comment>
<feature type="domain" description="PilZ" evidence="1">
    <location>
        <begin position="6"/>
        <end position="93"/>
    </location>
</feature>